<dbReference type="EMBL" id="WHWB01032541">
    <property type="protein sequence ID" value="KAJ7425242.1"/>
    <property type="molecule type" value="Genomic_DNA"/>
</dbReference>
<name>A0ABQ9DM76_9PASS</name>
<organism evidence="2 3">
    <name type="scientific">Willisornis vidua</name>
    <name type="common">Xingu scale-backed antbird</name>
    <dbReference type="NCBI Taxonomy" id="1566151"/>
    <lineage>
        <taxon>Eukaryota</taxon>
        <taxon>Metazoa</taxon>
        <taxon>Chordata</taxon>
        <taxon>Craniata</taxon>
        <taxon>Vertebrata</taxon>
        <taxon>Euteleostomi</taxon>
        <taxon>Archelosauria</taxon>
        <taxon>Archosauria</taxon>
        <taxon>Dinosauria</taxon>
        <taxon>Saurischia</taxon>
        <taxon>Theropoda</taxon>
        <taxon>Coelurosauria</taxon>
        <taxon>Aves</taxon>
        <taxon>Neognathae</taxon>
        <taxon>Neoaves</taxon>
        <taxon>Telluraves</taxon>
        <taxon>Australaves</taxon>
        <taxon>Passeriformes</taxon>
        <taxon>Thamnophilidae</taxon>
        <taxon>Willisornis</taxon>
    </lineage>
</organism>
<feature type="region of interest" description="Disordered" evidence="1">
    <location>
        <begin position="114"/>
        <end position="133"/>
    </location>
</feature>
<evidence type="ECO:0000313" key="3">
    <source>
        <dbReference type="Proteomes" id="UP001145742"/>
    </source>
</evidence>
<proteinExistence type="predicted"/>
<evidence type="ECO:0000256" key="1">
    <source>
        <dbReference type="SAM" id="MobiDB-lite"/>
    </source>
</evidence>
<keyword evidence="3" id="KW-1185">Reference proteome</keyword>
<reference evidence="2" key="1">
    <citation type="submission" date="2019-10" db="EMBL/GenBank/DDBJ databases">
        <authorList>
            <person name="Soares A.E.R."/>
            <person name="Aleixo A."/>
            <person name="Schneider P."/>
            <person name="Miyaki C.Y."/>
            <person name="Schneider M.P."/>
            <person name="Mello C."/>
            <person name="Vasconcelos A.T.R."/>
        </authorList>
    </citation>
    <scope>NUCLEOTIDE SEQUENCE</scope>
    <source>
        <tissue evidence="2">Muscle</tissue>
    </source>
</reference>
<comment type="caution">
    <text evidence="2">The sequence shown here is derived from an EMBL/GenBank/DDBJ whole genome shotgun (WGS) entry which is preliminary data.</text>
</comment>
<gene>
    <name evidence="2" type="ORF">WISP_24317</name>
</gene>
<dbReference type="Proteomes" id="UP001145742">
    <property type="component" value="Unassembled WGS sequence"/>
</dbReference>
<evidence type="ECO:0000313" key="2">
    <source>
        <dbReference type="EMBL" id="KAJ7425242.1"/>
    </source>
</evidence>
<accession>A0ABQ9DM76</accession>
<sequence length="271" mass="29804">MTVEGMQKFSSVYGTSGAHKRHNVKVQLILQHLFEDAVGRHDLKTSHGPVTGHKSEEISACPTASLHKEVVTALRVALSCGILEAQARFSKALQGVEMQRSGHLDKNQLIKSSADDENAHHSHKPLPPISRPITQHDDSETHALSRNVDIYTLHFSQAPTTSDLFWDIDLVWKSVVYIGMLRQIITEDVPLEVSSEHVEAVVLIPSPSTCELPWGMRCVPELHPPKTVILQLTGVNIFPQGEFPQGGKASLSQIIESAGLEKTSEIIKSNP</sequence>
<protein>
    <submittedName>
        <fullName evidence="2">Uncharacterized protein</fullName>
    </submittedName>
</protein>